<feature type="region of interest" description="Disordered" evidence="1">
    <location>
        <begin position="400"/>
        <end position="423"/>
    </location>
</feature>
<organism evidence="3 4">
    <name type="scientific">Thioalkalivibrio paradoxus ARh 1</name>
    <dbReference type="NCBI Taxonomy" id="713585"/>
    <lineage>
        <taxon>Bacteria</taxon>
        <taxon>Pseudomonadati</taxon>
        <taxon>Pseudomonadota</taxon>
        <taxon>Gammaproteobacteria</taxon>
        <taxon>Chromatiales</taxon>
        <taxon>Ectothiorhodospiraceae</taxon>
        <taxon>Thioalkalivibrio</taxon>
    </lineage>
</organism>
<dbReference type="RefSeq" id="WP_006748289.1">
    <property type="nucleotide sequence ID" value="NZ_CP007029.1"/>
</dbReference>
<protein>
    <submittedName>
        <fullName evidence="3">Uncharacterized protein</fullName>
    </submittedName>
</protein>
<gene>
    <name evidence="3" type="ORF">THITH_10115</name>
</gene>
<dbReference type="OrthoDB" id="5723632at2"/>
<evidence type="ECO:0000256" key="2">
    <source>
        <dbReference type="SAM" id="Phobius"/>
    </source>
</evidence>
<feature type="transmembrane region" description="Helical" evidence="2">
    <location>
        <begin position="23"/>
        <end position="44"/>
    </location>
</feature>
<keyword evidence="2" id="KW-0812">Transmembrane</keyword>
<reference evidence="3 4" key="1">
    <citation type="submission" date="2013-12" db="EMBL/GenBank/DDBJ databases">
        <authorList>
            <consortium name="DOE Joint Genome Institute"/>
            <person name="Muyzer G."/>
            <person name="Huntemann M."/>
            <person name="Han J."/>
            <person name="Chen A."/>
            <person name="Kyrpides N."/>
            <person name="Mavromatis K."/>
            <person name="Markowitz V."/>
            <person name="Palaniappan K."/>
            <person name="Ivanova N."/>
            <person name="Schaumberg A."/>
            <person name="Pati A."/>
            <person name="Liolios K."/>
            <person name="Nordberg H.P."/>
            <person name="Cantor M.N."/>
            <person name="Hua S.X."/>
            <person name="Woyke T."/>
        </authorList>
    </citation>
    <scope>NUCLEOTIDE SEQUENCE [LARGE SCALE GENOMIC DNA]</scope>
    <source>
        <strain evidence="3 4">ARh 1</strain>
    </source>
</reference>
<feature type="transmembrane region" description="Helical" evidence="2">
    <location>
        <begin position="223"/>
        <end position="247"/>
    </location>
</feature>
<dbReference type="HOGENOM" id="CLU_490834_0_0_6"/>
<proteinExistence type="predicted"/>
<dbReference type="STRING" id="713585.THITH_10115"/>
<name>W0DS86_9GAMM</name>
<sequence>MTSDEVSSAEAGSMLREPLHSEAFRLLVSLLLGMLLSLGGVWIFDRVGGQELRAPAIVHDPLAGERERRELAETVQRFRLDTGEAGRPVSVNFSLEAPVSARRYRGVHLELENAAPGYQFGVAWVSSLDPDRVHTVPLGPENTLSYRARLDEHPDWRGQIQGLALMMLGPPNTYVNVQQLMLEPVSVPFVQGLRLMLGNWAEFEGWGGYSVNYIQGGARPGALLSPVVFAAFWVTSSILVYVLWSIAARRRVRLAPLLIIVLLGWVALDLRWQVDLLQQLERTHDRYAGKTWEEKRRAAEDGSLYEFVEALKTHLGIDPVRVFVVNDRDYTYSSLRAKYHLLPHNADNQLPLLEELADDDYLLVFRGVDRVRAARASIPSMPTDSTPATVFVEPEMLSGSGSEAIHEPTAPSGTALRQQGHGGSLIAGGPREALAPGYYRVRFHLAAPMDSAWARLVVALPDAAGGEPVRYVRRVALPQGGFRALDLGIAVPDATQPIVRVTGADPGVLGGGVEFAPLVGLNEPRVVIADGRRSGTRRLVETVMDGPVATVYRVR</sequence>
<feature type="transmembrane region" description="Helical" evidence="2">
    <location>
        <begin position="253"/>
        <end position="272"/>
    </location>
</feature>
<dbReference type="Proteomes" id="UP000005289">
    <property type="component" value="Chromosome"/>
</dbReference>
<accession>W0DS86</accession>
<dbReference type="KEGG" id="tti:THITH_10115"/>
<evidence type="ECO:0000256" key="1">
    <source>
        <dbReference type="SAM" id="MobiDB-lite"/>
    </source>
</evidence>
<evidence type="ECO:0000313" key="3">
    <source>
        <dbReference type="EMBL" id="AHF00133.1"/>
    </source>
</evidence>
<keyword evidence="2" id="KW-0472">Membrane</keyword>
<keyword evidence="4" id="KW-1185">Reference proteome</keyword>
<keyword evidence="2" id="KW-1133">Transmembrane helix</keyword>
<evidence type="ECO:0000313" key="4">
    <source>
        <dbReference type="Proteomes" id="UP000005289"/>
    </source>
</evidence>
<dbReference type="EMBL" id="CP007029">
    <property type="protein sequence ID" value="AHF00133.1"/>
    <property type="molecule type" value="Genomic_DNA"/>
</dbReference>
<dbReference type="AlphaFoldDB" id="W0DS86"/>